<feature type="chain" id="PRO_5044629524" evidence="2">
    <location>
        <begin position="19"/>
        <end position="519"/>
    </location>
</feature>
<gene>
    <name evidence="3 5" type="ORF">BDZ99DRAFT_567117</name>
</gene>
<sequence length="519" mass="55298">MLYSIVSAALCLPMLVLAAPISYPNISSLDHPIHPLTRNHTGATAVPKVAIPLSDKLLPPQIVGEHLEHPTPTAMTQPVLPRRHGPLEKSIVNNGSNAPSPEIYTKIVQPPRNYVPDQTPPPIVAASCDHEGAINTGCPGHEDAAAAVVAREVEFNPAPVINSSWVSTHCHGSASSTIPICAGYKGSGTGSIVARLDALNGTVPRNLNPSTPAPIVPHKLNTIDPIVPHELDVTTEEQQLPRTTLAARSTATAAPETKHAEQPIKEKEGWSEEAVRAYMWKACNRPGVVNSHYPDHPHPLPKELVSPEDEYRGIARRQLVPSTIEKKKEEKKEAEDVPTPTVNSVSIARRIAVLPDAAGPFETDRPPRLMCIPCAGCGGNICWLLQDTVNRRSPPNDKLPSAAPKGVDSTQEGHSKLIAHADLKIAASTSTAPEIHWWPEDSCQGKLCSPGETNCCSPENDVPLYAAPKGEDGKKEGDGKLVARADPTPQAFRATPKEAALKAVSGFSHFGDLAGAGGH</sequence>
<dbReference type="OrthoDB" id="10644461at2759"/>
<accession>A0A6A6Z273</accession>
<dbReference type="GeneID" id="54468548"/>
<evidence type="ECO:0000256" key="2">
    <source>
        <dbReference type="SAM" id="SignalP"/>
    </source>
</evidence>
<dbReference type="RefSeq" id="XP_033582200.1">
    <property type="nucleotide sequence ID" value="XM_033727655.1"/>
</dbReference>
<reference evidence="3 5" key="1">
    <citation type="journal article" date="2020" name="Stud. Mycol.">
        <title>101 Dothideomycetes genomes: a test case for predicting lifestyles and emergence of pathogens.</title>
        <authorList>
            <person name="Haridas S."/>
            <person name="Albert R."/>
            <person name="Binder M."/>
            <person name="Bloem J."/>
            <person name="Labutti K."/>
            <person name="Salamov A."/>
            <person name="Andreopoulos B."/>
            <person name="Baker S."/>
            <person name="Barry K."/>
            <person name="Bills G."/>
            <person name="Bluhm B."/>
            <person name="Cannon C."/>
            <person name="Castanera R."/>
            <person name="Culley D."/>
            <person name="Daum C."/>
            <person name="Ezra D."/>
            <person name="Gonzalez J."/>
            <person name="Henrissat B."/>
            <person name="Kuo A."/>
            <person name="Liang C."/>
            <person name="Lipzen A."/>
            <person name="Lutzoni F."/>
            <person name="Magnuson J."/>
            <person name="Mondo S."/>
            <person name="Nolan M."/>
            <person name="Ohm R."/>
            <person name="Pangilinan J."/>
            <person name="Park H.-J."/>
            <person name="Ramirez L."/>
            <person name="Alfaro M."/>
            <person name="Sun H."/>
            <person name="Tritt A."/>
            <person name="Yoshinaga Y."/>
            <person name="Zwiers L.-H."/>
            <person name="Turgeon B."/>
            <person name="Goodwin S."/>
            <person name="Spatafora J."/>
            <person name="Crous P."/>
            <person name="Grigoriev I."/>
        </authorList>
    </citation>
    <scope>NUCLEOTIDE SEQUENCE</scope>
    <source>
        <strain evidence="3 5">CBS 304.34</strain>
    </source>
</reference>
<feature type="region of interest" description="Disordered" evidence="1">
    <location>
        <begin position="393"/>
        <end position="412"/>
    </location>
</feature>
<evidence type="ECO:0000313" key="3">
    <source>
        <dbReference type="EMBL" id="KAF2815236.1"/>
    </source>
</evidence>
<dbReference type="AlphaFoldDB" id="A0A6A6Z273"/>
<evidence type="ECO:0000313" key="4">
    <source>
        <dbReference type="Proteomes" id="UP000504636"/>
    </source>
</evidence>
<name>A0A6A6Z273_9PEZI</name>
<dbReference type="Proteomes" id="UP000504636">
    <property type="component" value="Unplaced"/>
</dbReference>
<reference evidence="5" key="2">
    <citation type="submission" date="2020-04" db="EMBL/GenBank/DDBJ databases">
        <authorList>
            <consortium name="NCBI Genome Project"/>
        </authorList>
    </citation>
    <scope>NUCLEOTIDE SEQUENCE</scope>
    <source>
        <strain evidence="5">CBS 304.34</strain>
    </source>
</reference>
<keyword evidence="4" id="KW-1185">Reference proteome</keyword>
<protein>
    <submittedName>
        <fullName evidence="3 5">Uncharacterized protein</fullName>
    </submittedName>
</protein>
<evidence type="ECO:0000313" key="5">
    <source>
        <dbReference type="RefSeq" id="XP_033582200.1"/>
    </source>
</evidence>
<dbReference type="EMBL" id="MU003694">
    <property type="protein sequence ID" value="KAF2815236.1"/>
    <property type="molecule type" value="Genomic_DNA"/>
</dbReference>
<feature type="signal peptide" evidence="2">
    <location>
        <begin position="1"/>
        <end position="18"/>
    </location>
</feature>
<organism evidence="3">
    <name type="scientific">Mytilinidion resinicola</name>
    <dbReference type="NCBI Taxonomy" id="574789"/>
    <lineage>
        <taxon>Eukaryota</taxon>
        <taxon>Fungi</taxon>
        <taxon>Dikarya</taxon>
        <taxon>Ascomycota</taxon>
        <taxon>Pezizomycotina</taxon>
        <taxon>Dothideomycetes</taxon>
        <taxon>Pleosporomycetidae</taxon>
        <taxon>Mytilinidiales</taxon>
        <taxon>Mytilinidiaceae</taxon>
        <taxon>Mytilinidion</taxon>
    </lineage>
</organism>
<evidence type="ECO:0000256" key="1">
    <source>
        <dbReference type="SAM" id="MobiDB-lite"/>
    </source>
</evidence>
<reference evidence="5" key="3">
    <citation type="submission" date="2025-04" db="UniProtKB">
        <authorList>
            <consortium name="RefSeq"/>
        </authorList>
    </citation>
    <scope>IDENTIFICATION</scope>
    <source>
        <strain evidence="5">CBS 304.34</strain>
    </source>
</reference>
<proteinExistence type="predicted"/>
<keyword evidence="2" id="KW-0732">Signal</keyword>